<protein>
    <submittedName>
        <fullName evidence="2">Uncharacterized protein</fullName>
    </submittedName>
</protein>
<name>A0A7J6XCF8_THATH</name>
<dbReference type="Proteomes" id="UP000554482">
    <property type="component" value="Unassembled WGS sequence"/>
</dbReference>
<dbReference type="OrthoDB" id="1899410at2759"/>
<accession>A0A7J6XCF8</accession>
<evidence type="ECO:0000313" key="2">
    <source>
        <dbReference type="EMBL" id="KAF5206140.1"/>
    </source>
</evidence>
<dbReference type="PANTHER" id="PTHR35986">
    <property type="entry name" value="EXPRESSED PROTEIN"/>
    <property type="match status" value="1"/>
</dbReference>
<dbReference type="PANTHER" id="PTHR35986:SF1">
    <property type="entry name" value="OS10G0430800 PROTEIN"/>
    <property type="match status" value="1"/>
</dbReference>
<dbReference type="AlphaFoldDB" id="A0A7J6XCF8"/>
<organism evidence="2 3">
    <name type="scientific">Thalictrum thalictroides</name>
    <name type="common">Rue-anemone</name>
    <name type="synonym">Anemone thalictroides</name>
    <dbReference type="NCBI Taxonomy" id="46969"/>
    <lineage>
        <taxon>Eukaryota</taxon>
        <taxon>Viridiplantae</taxon>
        <taxon>Streptophyta</taxon>
        <taxon>Embryophyta</taxon>
        <taxon>Tracheophyta</taxon>
        <taxon>Spermatophyta</taxon>
        <taxon>Magnoliopsida</taxon>
        <taxon>Ranunculales</taxon>
        <taxon>Ranunculaceae</taxon>
        <taxon>Thalictroideae</taxon>
        <taxon>Thalictrum</taxon>
    </lineage>
</organism>
<gene>
    <name evidence="2" type="ORF">FRX31_004273</name>
</gene>
<reference evidence="2 3" key="1">
    <citation type="submission" date="2020-06" db="EMBL/GenBank/DDBJ databases">
        <title>Transcriptomic and genomic resources for Thalictrum thalictroides and T. hernandezii: Facilitating candidate gene discovery in an emerging model plant lineage.</title>
        <authorList>
            <person name="Arias T."/>
            <person name="Riano-Pachon D.M."/>
            <person name="Di Stilio V.S."/>
        </authorList>
    </citation>
    <scope>NUCLEOTIDE SEQUENCE [LARGE SCALE GENOMIC DNA]</scope>
    <source>
        <strain evidence="3">cv. WT478/WT964</strain>
        <tissue evidence="2">Leaves</tissue>
    </source>
</reference>
<comment type="caution">
    <text evidence="2">The sequence shown here is derived from an EMBL/GenBank/DDBJ whole genome shotgun (WGS) entry which is preliminary data.</text>
</comment>
<proteinExistence type="predicted"/>
<keyword evidence="3" id="KW-1185">Reference proteome</keyword>
<feature type="compositionally biased region" description="Basic and acidic residues" evidence="1">
    <location>
        <begin position="150"/>
        <end position="159"/>
    </location>
</feature>
<feature type="region of interest" description="Disordered" evidence="1">
    <location>
        <begin position="195"/>
        <end position="242"/>
    </location>
</feature>
<feature type="compositionally biased region" description="Basic residues" evidence="1">
    <location>
        <begin position="216"/>
        <end position="232"/>
    </location>
</feature>
<evidence type="ECO:0000256" key="1">
    <source>
        <dbReference type="SAM" id="MobiDB-lite"/>
    </source>
</evidence>
<feature type="region of interest" description="Disordered" evidence="1">
    <location>
        <begin position="150"/>
        <end position="178"/>
    </location>
</feature>
<evidence type="ECO:0000313" key="3">
    <source>
        <dbReference type="Proteomes" id="UP000554482"/>
    </source>
</evidence>
<sequence length="242" mass="27768">MGEALFELEQILRSKYNITREEEDVLSMCKGKAVKNFTFASLISSGIAWTALRKFGYGFRVNLSGGAGLITGMYRFERSLYSCVENILAMDGTRMQAELANVIITKHRHDPRTMQCIQKHYYSEKVFDDSTSDQPSFRWRQRSIFNDDVALSRRSHDNDTNDSSTHLKTKQPPEPEQFSVQPTIELSSDPLGCVLGYSVPPEEIRHPDTTTDNATKRRARSHKRSHRRHRTRHAEVLSDIES</sequence>
<dbReference type="EMBL" id="JABWDY010003155">
    <property type="protein sequence ID" value="KAF5206140.1"/>
    <property type="molecule type" value="Genomic_DNA"/>
</dbReference>